<gene>
    <name evidence="7" type="primary">gabR</name>
    <name evidence="7" type="ORF">HALOF300_00715</name>
</gene>
<dbReference type="InterPro" id="IPR015424">
    <property type="entry name" value="PyrdxlP-dep_Trfase"/>
</dbReference>
<keyword evidence="5" id="KW-0804">Transcription</keyword>
<proteinExistence type="inferred from homology"/>
<reference evidence="7 8" key="1">
    <citation type="submission" date="2019-11" db="EMBL/GenBank/DDBJ databases">
        <authorList>
            <person name="Criscuolo A."/>
        </authorList>
    </citation>
    <scope>NUCLEOTIDE SEQUENCE [LARGE SCALE GENOMIC DNA]</scope>
    <source>
        <strain evidence="7">CIP111667</strain>
    </source>
</reference>
<dbReference type="PANTHER" id="PTHR46577">
    <property type="entry name" value="HTH-TYPE TRANSCRIPTIONAL REGULATORY PROTEIN GABR"/>
    <property type="match status" value="1"/>
</dbReference>
<dbReference type="Gene3D" id="3.40.640.10">
    <property type="entry name" value="Type I PLP-dependent aspartate aminotransferase-like (Major domain)"/>
    <property type="match status" value="1"/>
</dbReference>
<dbReference type="SUPFAM" id="SSF46785">
    <property type="entry name" value="Winged helix' DNA-binding domain"/>
    <property type="match status" value="1"/>
</dbReference>
<dbReference type="Pfam" id="PF00155">
    <property type="entry name" value="Aminotran_1_2"/>
    <property type="match status" value="1"/>
</dbReference>
<dbReference type="PRINTS" id="PR00035">
    <property type="entry name" value="HTHGNTR"/>
</dbReference>
<dbReference type="Gene3D" id="1.10.10.10">
    <property type="entry name" value="Winged helix-like DNA-binding domain superfamily/Winged helix DNA-binding domain"/>
    <property type="match status" value="1"/>
</dbReference>
<comment type="caution">
    <text evidence="7">The sequence shown here is derived from an EMBL/GenBank/DDBJ whole genome shotgun (WGS) entry which is preliminary data.</text>
</comment>
<name>A0A7M4DF24_9MICO</name>
<dbReference type="PROSITE" id="PS50949">
    <property type="entry name" value="HTH_GNTR"/>
    <property type="match status" value="1"/>
</dbReference>
<keyword evidence="8" id="KW-1185">Reference proteome</keyword>
<dbReference type="EMBL" id="CACRYJ010000011">
    <property type="protein sequence ID" value="VZO35517.1"/>
    <property type="molecule type" value="Genomic_DNA"/>
</dbReference>
<evidence type="ECO:0000256" key="2">
    <source>
        <dbReference type="ARBA" id="ARBA00022898"/>
    </source>
</evidence>
<evidence type="ECO:0000313" key="7">
    <source>
        <dbReference type="EMBL" id="VZO35517.1"/>
    </source>
</evidence>
<dbReference type="RefSeq" id="WP_156739326.1">
    <property type="nucleotide sequence ID" value="NZ_CACRYJ010000011.1"/>
</dbReference>
<evidence type="ECO:0000256" key="5">
    <source>
        <dbReference type="ARBA" id="ARBA00023163"/>
    </source>
</evidence>
<accession>A0A7M4DF24</accession>
<dbReference type="GO" id="GO:0003700">
    <property type="term" value="F:DNA-binding transcription factor activity"/>
    <property type="evidence" value="ECO:0007669"/>
    <property type="project" value="InterPro"/>
</dbReference>
<dbReference type="Pfam" id="PF00392">
    <property type="entry name" value="GntR"/>
    <property type="match status" value="1"/>
</dbReference>
<dbReference type="AlphaFoldDB" id="A0A7M4DF24"/>
<evidence type="ECO:0000256" key="1">
    <source>
        <dbReference type="ARBA" id="ARBA00005384"/>
    </source>
</evidence>
<evidence type="ECO:0000259" key="6">
    <source>
        <dbReference type="PROSITE" id="PS50949"/>
    </source>
</evidence>
<organism evidence="7 8">
    <name type="scientific">Occultella aeris</name>
    <dbReference type="NCBI Taxonomy" id="2761496"/>
    <lineage>
        <taxon>Bacteria</taxon>
        <taxon>Bacillati</taxon>
        <taxon>Actinomycetota</taxon>
        <taxon>Actinomycetes</taxon>
        <taxon>Micrococcales</taxon>
        <taxon>Ruaniaceae</taxon>
        <taxon>Occultella</taxon>
    </lineage>
</organism>
<feature type="domain" description="HTH gntR-type" evidence="6">
    <location>
        <begin position="11"/>
        <end position="79"/>
    </location>
</feature>
<evidence type="ECO:0000256" key="3">
    <source>
        <dbReference type="ARBA" id="ARBA00023015"/>
    </source>
</evidence>
<protein>
    <submittedName>
        <fullName evidence="7">HTH-type transcriptional regulatory protein GabR</fullName>
    </submittedName>
</protein>
<dbReference type="Proteomes" id="UP000419743">
    <property type="component" value="Unassembled WGS sequence"/>
</dbReference>
<evidence type="ECO:0000313" key="8">
    <source>
        <dbReference type="Proteomes" id="UP000419743"/>
    </source>
</evidence>
<dbReference type="SMART" id="SM00345">
    <property type="entry name" value="HTH_GNTR"/>
    <property type="match status" value="1"/>
</dbReference>
<keyword evidence="2" id="KW-0663">Pyridoxal phosphate</keyword>
<keyword evidence="4" id="KW-0238">DNA-binding</keyword>
<dbReference type="InterPro" id="IPR015421">
    <property type="entry name" value="PyrdxlP-dep_Trfase_major"/>
</dbReference>
<dbReference type="InterPro" id="IPR000524">
    <property type="entry name" value="Tscrpt_reg_HTH_GntR"/>
</dbReference>
<dbReference type="CDD" id="cd00609">
    <property type="entry name" value="AAT_like"/>
    <property type="match status" value="1"/>
</dbReference>
<evidence type="ECO:0000256" key="4">
    <source>
        <dbReference type="ARBA" id="ARBA00023125"/>
    </source>
</evidence>
<dbReference type="InterPro" id="IPR004839">
    <property type="entry name" value="Aminotransferase_I/II_large"/>
</dbReference>
<sequence length="477" mass="50966">MELHISLDGHPTVVGAIYRGVLEAIRDGRIPGGRRLPPTRDLAVNLGVSRNSVASAYERLTAEGYLEARVGSGTYVRAAPPPRTTVTPRRPVHGLRPLAVWSRIPAGMPPMGSNPRFDFSVGMPDGELFPLATWRRLLSRELRVTNLDLGRYAAPSGVRPLRVAIARHAGASRAVRAVADDIIVTNGAQQALDLIGRVMVGPGDVVAVEEPGYPPARRVFESLGARVIGVGVDGEGLMVDALPARARLVYVTPSHQFPLGAVMSLARRRALLRWAQEAGATIVEDDYDSEYRYAARPLDPLQSLDPDGHTVYVGSFSKTLSPALRLGFVVAPEALRGPLQVARSLNDWHGNPITELALARFIEDGDLAAHLRRTTRVYAARRAALLDALSAWPPERLAVIPSMAGLHVAARLGAGVDAPTIAARAQAAGIAVRPISHFAANPATPDGLVLGFGVIDVERIGPGLQRLARLIDDSVGD</sequence>
<dbReference type="InterPro" id="IPR036388">
    <property type="entry name" value="WH-like_DNA-bd_sf"/>
</dbReference>
<comment type="similarity">
    <text evidence="1">In the C-terminal section; belongs to the class-I pyridoxal-phosphate-dependent aminotransferase family.</text>
</comment>
<dbReference type="PANTHER" id="PTHR46577:SF1">
    <property type="entry name" value="HTH-TYPE TRANSCRIPTIONAL REGULATORY PROTEIN GABR"/>
    <property type="match status" value="1"/>
</dbReference>
<dbReference type="GO" id="GO:0030170">
    <property type="term" value="F:pyridoxal phosphate binding"/>
    <property type="evidence" value="ECO:0007669"/>
    <property type="project" value="InterPro"/>
</dbReference>
<dbReference type="InterPro" id="IPR036390">
    <property type="entry name" value="WH_DNA-bd_sf"/>
</dbReference>
<dbReference type="SUPFAM" id="SSF53383">
    <property type="entry name" value="PLP-dependent transferases"/>
    <property type="match status" value="1"/>
</dbReference>
<dbReference type="GO" id="GO:0003677">
    <property type="term" value="F:DNA binding"/>
    <property type="evidence" value="ECO:0007669"/>
    <property type="project" value="UniProtKB-KW"/>
</dbReference>
<dbReference type="CDD" id="cd07377">
    <property type="entry name" value="WHTH_GntR"/>
    <property type="match status" value="1"/>
</dbReference>
<keyword evidence="3" id="KW-0805">Transcription regulation</keyword>
<dbReference type="InterPro" id="IPR051446">
    <property type="entry name" value="HTH_trans_reg/aminotransferase"/>
</dbReference>